<sequence>MFEDTTTKSWGIFEETEIFIAACQHSCILKAADMVQSGELSKYPQSIVKHLLDVLGEDLGIGYDIRCQFQSMLKRLPCV</sequence>
<dbReference type="STRING" id="1076256.A0A2H3BWZ8"/>
<dbReference type="Pfam" id="PF18758">
    <property type="entry name" value="KDZ"/>
    <property type="match status" value="1"/>
</dbReference>
<name>A0A2H3BWZ8_9AGAR</name>
<dbReference type="Proteomes" id="UP000218334">
    <property type="component" value="Unassembled WGS sequence"/>
</dbReference>
<reference evidence="2" key="1">
    <citation type="journal article" date="2017" name="Nat. Ecol. Evol.">
        <title>Genome expansion and lineage-specific genetic innovations in the forest pathogenic fungi Armillaria.</title>
        <authorList>
            <person name="Sipos G."/>
            <person name="Prasanna A.N."/>
            <person name="Walter M.C."/>
            <person name="O'Connor E."/>
            <person name="Balint B."/>
            <person name="Krizsan K."/>
            <person name="Kiss B."/>
            <person name="Hess J."/>
            <person name="Varga T."/>
            <person name="Slot J."/>
            <person name="Riley R."/>
            <person name="Boka B."/>
            <person name="Rigling D."/>
            <person name="Barry K."/>
            <person name="Lee J."/>
            <person name="Mihaltcheva S."/>
            <person name="LaButti K."/>
            <person name="Lipzen A."/>
            <person name="Waldron R."/>
            <person name="Moloney N.M."/>
            <person name="Sperisen C."/>
            <person name="Kredics L."/>
            <person name="Vagvoelgyi C."/>
            <person name="Patrignani A."/>
            <person name="Fitzpatrick D."/>
            <person name="Nagy I."/>
            <person name="Doyle S."/>
            <person name="Anderson J.B."/>
            <person name="Grigoriev I.V."/>
            <person name="Gueldener U."/>
            <person name="Muensterkoetter M."/>
            <person name="Nagy L.G."/>
        </authorList>
    </citation>
    <scope>NUCLEOTIDE SEQUENCE [LARGE SCALE GENOMIC DNA]</scope>
    <source>
        <strain evidence="2">28-4</strain>
    </source>
</reference>
<dbReference type="InterPro" id="IPR040521">
    <property type="entry name" value="KDZ"/>
</dbReference>
<dbReference type="EMBL" id="KZ293417">
    <property type="protein sequence ID" value="PBK75389.1"/>
    <property type="molecule type" value="Genomic_DNA"/>
</dbReference>
<protein>
    <submittedName>
        <fullName evidence="1">Uncharacterized protein</fullName>
    </submittedName>
</protein>
<evidence type="ECO:0000313" key="1">
    <source>
        <dbReference type="EMBL" id="PBK75389.1"/>
    </source>
</evidence>
<proteinExistence type="predicted"/>
<dbReference type="AlphaFoldDB" id="A0A2H3BWZ8"/>
<organism evidence="1 2">
    <name type="scientific">Armillaria solidipes</name>
    <dbReference type="NCBI Taxonomy" id="1076256"/>
    <lineage>
        <taxon>Eukaryota</taxon>
        <taxon>Fungi</taxon>
        <taxon>Dikarya</taxon>
        <taxon>Basidiomycota</taxon>
        <taxon>Agaricomycotina</taxon>
        <taxon>Agaricomycetes</taxon>
        <taxon>Agaricomycetidae</taxon>
        <taxon>Agaricales</taxon>
        <taxon>Marasmiineae</taxon>
        <taxon>Physalacriaceae</taxon>
        <taxon>Armillaria</taxon>
    </lineage>
</organism>
<keyword evidence="2" id="KW-1185">Reference proteome</keyword>
<accession>A0A2H3BWZ8</accession>
<gene>
    <name evidence="1" type="ORF">ARMSODRAFT_877181</name>
</gene>
<evidence type="ECO:0000313" key="2">
    <source>
        <dbReference type="Proteomes" id="UP000218334"/>
    </source>
</evidence>